<dbReference type="AlphaFoldDB" id="A0A6J6C6R3"/>
<protein>
    <submittedName>
        <fullName evidence="1">Unannotated protein</fullName>
    </submittedName>
</protein>
<proteinExistence type="predicted"/>
<dbReference type="EMBL" id="CAEZSO010000150">
    <property type="protein sequence ID" value="CAB4547051.1"/>
    <property type="molecule type" value="Genomic_DNA"/>
</dbReference>
<evidence type="ECO:0000313" key="1">
    <source>
        <dbReference type="EMBL" id="CAB4547051.1"/>
    </source>
</evidence>
<organism evidence="1">
    <name type="scientific">freshwater metagenome</name>
    <dbReference type="NCBI Taxonomy" id="449393"/>
    <lineage>
        <taxon>unclassified sequences</taxon>
        <taxon>metagenomes</taxon>
        <taxon>ecological metagenomes</taxon>
    </lineage>
</organism>
<name>A0A6J6C6R3_9ZZZZ</name>
<gene>
    <name evidence="1" type="ORF">UFOPK1446_00784</name>
</gene>
<sequence length="50" mass="5226">MVTVKVCPEPAMVMGAPLRVVNGPTNLSGVMSDATTWYFKMLASLPVGSA</sequence>
<reference evidence="1" key="1">
    <citation type="submission" date="2020-05" db="EMBL/GenBank/DDBJ databases">
        <authorList>
            <person name="Chiriac C."/>
            <person name="Salcher M."/>
            <person name="Ghai R."/>
            <person name="Kavagutti S V."/>
        </authorList>
    </citation>
    <scope>NUCLEOTIDE SEQUENCE</scope>
</reference>
<accession>A0A6J6C6R3</accession>